<feature type="transmembrane region" description="Helical" evidence="5">
    <location>
        <begin position="360"/>
        <end position="383"/>
    </location>
</feature>
<feature type="transmembrane region" description="Helical" evidence="5">
    <location>
        <begin position="259"/>
        <end position="276"/>
    </location>
</feature>
<evidence type="ECO:0000256" key="2">
    <source>
        <dbReference type="ARBA" id="ARBA00022692"/>
    </source>
</evidence>
<feature type="domain" description="O-antigen ligase-related" evidence="6">
    <location>
        <begin position="215"/>
        <end position="372"/>
    </location>
</feature>
<feature type="transmembrane region" description="Helical" evidence="5">
    <location>
        <begin position="100"/>
        <end position="117"/>
    </location>
</feature>
<evidence type="ECO:0000256" key="3">
    <source>
        <dbReference type="ARBA" id="ARBA00022989"/>
    </source>
</evidence>
<dbReference type="AlphaFoldDB" id="A0A2M7VBL3"/>
<dbReference type="Pfam" id="PF04932">
    <property type="entry name" value="Wzy_C"/>
    <property type="match status" value="1"/>
</dbReference>
<keyword evidence="2 5" id="KW-0812">Transmembrane</keyword>
<feature type="transmembrane region" description="Helical" evidence="5">
    <location>
        <begin position="230"/>
        <end position="247"/>
    </location>
</feature>
<comment type="subcellular location">
    <subcellularLocation>
        <location evidence="1">Membrane</location>
        <topology evidence="1">Multi-pass membrane protein</topology>
    </subcellularLocation>
</comment>
<dbReference type="GO" id="GO:0016020">
    <property type="term" value="C:membrane"/>
    <property type="evidence" value="ECO:0007669"/>
    <property type="project" value="UniProtKB-SubCell"/>
</dbReference>
<keyword evidence="3 5" id="KW-1133">Transmembrane helix</keyword>
<protein>
    <recommendedName>
        <fullName evidence="6">O-antigen ligase-related domain-containing protein</fullName>
    </recommendedName>
</protein>
<evidence type="ECO:0000256" key="1">
    <source>
        <dbReference type="ARBA" id="ARBA00004141"/>
    </source>
</evidence>
<organism evidence="7 8">
    <name type="scientific">Candidatus Magasanikbacteria bacterium CG_4_10_14_0_2_um_filter_33_14</name>
    <dbReference type="NCBI Taxonomy" id="1974636"/>
    <lineage>
        <taxon>Bacteria</taxon>
        <taxon>Candidatus Magasanikiibacteriota</taxon>
    </lineage>
</organism>
<feature type="transmembrane region" description="Helical" evidence="5">
    <location>
        <begin position="395"/>
        <end position="414"/>
    </location>
</feature>
<reference evidence="8" key="1">
    <citation type="submission" date="2017-09" db="EMBL/GenBank/DDBJ databases">
        <title>Depth-based differentiation of microbial function through sediment-hosted aquifers and enrichment of novel symbionts in the deep terrestrial subsurface.</title>
        <authorList>
            <person name="Probst A.J."/>
            <person name="Ladd B."/>
            <person name="Jarett J.K."/>
            <person name="Geller-Mcgrath D.E."/>
            <person name="Sieber C.M.K."/>
            <person name="Emerson J.B."/>
            <person name="Anantharaman K."/>
            <person name="Thomas B.C."/>
            <person name="Malmstrom R."/>
            <person name="Stieglmeier M."/>
            <person name="Klingl A."/>
            <person name="Woyke T."/>
            <person name="Ryan C.M."/>
            <person name="Banfield J.F."/>
        </authorList>
    </citation>
    <scope>NUCLEOTIDE SEQUENCE [LARGE SCALE GENOMIC DNA]</scope>
</reference>
<feature type="transmembrane region" description="Helical" evidence="5">
    <location>
        <begin position="129"/>
        <end position="151"/>
    </location>
</feature>
<feature type="transmembrane region" description="Helical" evidence="5">
    <location>
        <begin position="447"/>
        <end position="465"/>
    </location>
</feature>
<dbReference type="SUPFAM" id="SSF48452">
    <property type="entry name" value="TPR-like"/>
    <property type="match status" value="1"/>
</dbReference>
<evidence type="ECO:0000256" key="4">
    <source>
        <dbReference type="ARBA" id="ARBA00023136"/>
    </source>
</evidence>
<feature type="transmembrane region" description="Helical" evidence="5">
    <location>
        <begin position="12"/>
        <end position="33"/>
    </location>
</feature>
<evidence type="ECO:0000313" key="8">
    <source>
        <dbReference type="Proteomes" id="UP000231453"/>
    </source>
</evidence>
<name>A0A2M7VBL3_9BACT</name>
<evidence type="ECO:0000256" key="5">
    <source>
        <dbReference type="SAM" id="Phobius"/>
    </source>
</evidence>
<dbReference type="InterPro" id="IPR011990">
    <property type="entry name" value="TPR-like_helical_dom_sf"/>
</dbReference>
<accession>A0A2M7VBL3</accession>
<dbReference type="PANTHER" id="PTHR37422">
    <property type="entry name" value="TEICHURONIC ACID BIOSYNTHESIS PROTEIN TUAE"/>
    <property type="match status" value="1"/>
</dbReference>
<dbReference type="InterPro" id="IPR007016">
    <property type="entry name" value="O-antigen_ligase-rel_domated"/>
</dbReference>
<dbReference type="PANTHER" id="PTHR37422:SF13">
    <property type="entry name" value="LIPOPOLYSACCHARIDE BIOSYNTHESIS PROTEIN PA4999-RELATED"/>
    <property type="match status" value="1"/>
</dbReference>
<sequence>MQKTLEKILKIIIGISFVIPLLVLPKMYIFPFIVPKIVYFRSLVLIMLGIYLVLLLTNFQKYRPKFSWVNIAVLGFYLSFVVSTFVGVDWYKSFWDNHERMLGLFTITHYVVYYFIINSVVRTWEDWKWLLRTFLLAGSVVMFIGLLQKYADPNILLNKGSDRVSSTLGNAIYFSGYGLFLFFIGSLLALKEKIKEKGIELFSMEASWFWVEIVLSLLGLWGIFGGGTRGALVGLIVGFFVLGLVYFFTLKEQKKLKQIVLLSFVGILAIFVVLFINRKTDLVAGIPAVGRLLNTDVSSTNTRVMAWGVALDAWQEKPVWGWGPNNFYYAFNKYYNPQFLEYGFSETWFDNAHSVIMNTLAVQGAVGLVLYLSIFILVTIFLIKKYREGKIDVHILAFTLAFLWAHLISISTVFENPTSYLYFFFFLAFANSFLLKDDTQNMKKNKAVSVPWSIFVFLVILLFVYSTDVNAARANKFTLNALQKVMAGQQSYEEDYKKALSIPSPHVDDIRNDTARVFTDIIAQVLKDSKVNNNWQIIEPLYNQAKDNLEENLKLHPEDIRVSLQLAQLKIYAAVSSQNTQLLEESEAILKGTLELSPKRQQTQYMIAGVQENLHKYDEAVKILRESIDNDPKIANGWQQLESLYNVMGETDMAKALQEEALNRGIKF</sequence>
<feature type="transmembrane region" description="Helical" evidence="5">
    <location>
        <begin position="171"/>
        <end position="190"/>
    </location>
</feature>
<keyword evidence="4 5" id="KW-0472">Membrane</keyword>
<feature type="transmembrane region" description="Helical" evidence="5">
    <location>
        <begin position="68"/>
        <end position="88"/>
    </location>
</feature>
<feature type="transmembrane region" description="Helical" evidence="5">
    <location>
        <begin position="420"/>
        <end position="435"/>
    </location>
</feature>
<evidence type="ECO:0000313" key="7">
    <source>
        <dbReference type="EMBL" id="PIZ96440.1"/>
    </source>
</evidence>
<dbReference type="InterPro" id="IPR051533">
    <property type="entry name" value="WaaL-like"/>
</dbReference>
<dbReference type="EMBL" id="PFPL01000021">
    <property type="protein sequence ID" value="PIZ96440.1"/>
    <property type="molecule type" value="Genomic_DNA"/>
</dbReference>
<dbReference type="Gene3D" id="1.25.40.10">
    <property type="entry name" value="Tetratricopeptide repeat domain"/>
    <property type="match status" value="1"/>
</dbReference>
<comment type="caution">
    <text evidence="7">The sequence shown here is derived from an EMBL/GenBank/DDBJ whole genome shotgun (WGS) entry which is preliminary data.</text>
</comment>
<gene>
    <name evidence="7" type="ORF">COX80_01245</name>
</gene>
<dbReference type="Proteomes" id="UP000231453">
    <property type="component" value="Unassembled WGS sequence"/>
</dbReference>
<proteinExistence type="predicted"/>
<feature type="transmembrane region" description="Helical" evidence="5">
    <location>
        <begin position="202"/>
        <end position="224"/>
    </location>
</feature>
<evidence type="ECO:0000259" key="6">
    <source>
        <dbReference type="Pfam" id="PF04932"/>
    </source>
</evidence>
<feature type="transmembrane region" description="Helical" evidence="5">
    <location>
        <begin position="39"/>
        <end position="56"/>
    </location>
</feature>